<keyword evidence="3" id="KW-1185">Reference proteome</keyword>
<gene>
    <name evidence="2" type="ORF">NEUTE1DRAFT_88982</name>
</gene>
<sequence length="119" mass="13394">MSGSHPPYPDELARRRRRLVEKGWQMEEEGPKAGDERKNGGLHHIYSHRNSLANGHKSVQGTVSCPRLLLRIALAHGGTFSLHWQHGGFTNLQARRFNNLQRRLDGWSASSAHLQALIA</sequence>
<dbReference type="RefSeq" id="XP_009855144.1">
    <property type="nucleotide sequence ID" value="XM_009856842.1"/>
</dbReference>
<accession>F8MY24</accession>
<evidence type="ECO:0000256" key="1">
    <source>
        <dbReference type="SAM" id="MobiDB-lite"/>
    </source>
</evidence>
<organism evidence="2 3">
    <name type="scientific">Neurospora tetrasperma (strain FGSC 2508 / ATCC MYA-4615 / P0657)</name>
    <dbReference type="NCBI Taxonomy" id="510951"/>
    <lineage>
        <taxon>Eukaryota</taxon>
        <taxon>Fungi</taxon>
        <taxon>Dikarya</taxon>
        <taxon>Ascomycota</taxon>
        <taxon>Pezizomycotina</taxon>
        <taxon>Sordariomycetes</taxon>
        <taxon>Sordariomycetidae</taxon>
        <taxon>Sordariales</taxon>
        <taxon>Sordariaceae</taxon>
        <taxon>Neurospora</taxon>
    </lineage>
</organism>
<dbReference type="Proteomes" id="UP000008065">
    <property type="component" value="Unassembled WGS sequence"/>
</dbReference>
<protein>
    <submittedName>
        <fullName evidence="2">Uncharacterized protein</fullName>
    </submittedName>
</protein>
<dbReference type="KEGG" id="nte:NEUTE1DRAFT88982"/>
<dbReference type="OrthoDB" id="10277593at2759"/>
<feature type="region of interest" description="Disordered" evidence="1">
    <location>
        <begin position="22"/>
        <end position="44"/>
    </location>
</feature>
<dbReference type="VEuPathDB" id="FungiDB:NEUTE1DRAFT_88982"/>
<proteinExistence type="predicted"/>
<evidence type="ECO:0000313" key="2">
    <source>
        <dbReference type="EMBL" id="EGO51506.1"/>
    </source>
</evidence>
<reference evidence="3" key="1">
    <citation type="journal article" date="2011" name="Genetics">
        <title>Massive changes in genome architecture accompany the transition to self-fertility in the filamentous fungus Neurospora tetrasperma.</title>
        <authorList>
            <person name="Ellison C.E."/>
            <person name="Stajich J.E."/>
            <person name="Jacobson D.J."/>
            <person name="Natvig D.O."/>
            <person name="Lapidus A."/>
            <person name="Foster B."/>
            <person name="Aerts A."/>
            <person name="Riley R."/>
            <person name="Lindquist E.A."/>
            <person name="Grigoriev I.V."/>
            <person name="Taylor J.W."/>
        </authorList>
    </citation>
    <scope>NUCLEOTIDE SEQUENCE [LARGE SCALE GENOMIC DNA]</scope>
    <source>
        <strain evidence="3">FGSC 2508 / P0657</strain>
    </source>
</reference>
<dbReference type="HOGENOM" id="CLU_2062106_0_0_1"/>
<dbReference type="AlphaFoldDB" id="F8MY24"/>
<evidence type="ECO:0000313" key="3">
    <source>
        <dbReference type="Proteomes" id="UP000008065"/>
    </source>
</evidence>
<feature type="compositionally biased region" description="Basic and acidic residues" evidence="1">
    <location>
        <begin position="22"/>
        <end position="39"/>
    </location>
</feature>
<dbReference type="EMBL" id="GL891382">
    <property type="protein sequence ID" value="EGO51506.1"/>
    <property type="molecule type" value="Genomic_DNA"/>
</dbReference>
<dbReference type="GeneID" id="20831175"/>
<name>F8MY24_NEUT8</name>